<dbReference type="PROSITE" id="PS00108">
    <property type="entry name" value="PROTEIN_KINASE_ST"/>
    <property type="match status" value="1"/>
</dbReference>
<feature type="transmembrane region" description="Helical" evidence="19">
    <location>
        <begin position="279"/>
        <end position="303"/>
    </location>
</feature>
<evidence type="ECO:0000256" key="19">
    <source>
        <dbReference type="SAM" id="Phobius"/>
    </source>
</evidence>
<dbReference type="PROSITE" id="PS50011">
    <property type="entry name" value="PROTEIN_KINASE_DOM"/>
    <property type="match status" value="1"/>
</dbReference>
<evidence type="ECO:0000256" key="3">
    <source>
        <dbReference type="ARBA" id="ARBA00010217"/>
    </source>
</evidence>
<comment type="similarity">
    <text evidence="2">In the N-terminal section; belongs to the leguminous lectin family.</text>
</comment>
<sequence length="683" mass="73355">MPPGASIASLLLLLAFVLEAGGETVTTSFDFPRFDSSPANITFLADASSANGSLELNENAGYSYGRAIYSNPIRLWDNETGNLASFTTKFSFSVIRRPNTTTFADGLAFFLTPVGYPIPENSTGGGLTLFNSSCVSQPANVPVLAVEFDTFRNFYDETVAHVGIDLGCIKSIRSSSWESLEGQTRATIDAVITYDAATTTLTAIFSGSSGYNRNLPYVVDLRKELPERVDLGFAGTTGAFFERHVIHSWSFNSSLDVADRNGSSTNGGDAGGGKKSSNIGLLAGVLAGAGTLAIAAGLACFFVRRRRAYAKNGGQDDAIDERELDEGKGPRSFSYSELARATRNFAPEEKLGRGGFGDVYRGILNQPKMVVAIKRVAKDSRQGKKEYVAEVKVISRVRHRNLVQLVGWCHEKGELLLAYEYMPNGSLDAHLYNDGGNPLPWPTRYSIARGVAAALLYLHEESEQCVVHRDVKSSNVMLDVNFNAKLGDFGLARLVDHGGGMETTAVAGTMGYLAPETATTGRASKESDVYSFGVLALEIACGRRPIDHGNKEGGVSLVDWVWDLYGKGAILEAADKRLGSDFDRQQMERLMVAGLCCAHPDHRQRPSMRQVTGILLFEMPLPNLPTEMPEPSYGGVSVSGFNLTSMNGWSSSTSGTSTGFTTGASVNLAGSAVSKPFLDPSGR</sequence>
<evidence type="ECO:0000256" key="15">
    <source>
        <dbReference type="ARBA" id="ARBA00023136"/>
    </source>
</evidence>
<dbReference type="InterPro" id="IPR017441">
    <property type="entry name" value="Protein_kinase_ATP_BS"/>
</dbReference>
<evidence type="ECO:0000256" key="1">
    <source>
        <dbReference type="ARBA" id="ARBA00004251"/>
    </source>
</evidence>
<dbReference type="InterPro" id="IPR019825">
    <property type="entry name" value="Lectin_legB_Mn/Ca_BS"/>
</dbReference>
<keyword evidence="5" id="KW-1003">Cell membrane</keyword>
<evidence type="ECO:0000256" key="14">
    <source>
        <dbReference type="ARBA" id="ARBA00022989"/>
    </source>
</evidence>
<evidence type="ECO:0000256" key="8">
    <source>
        <dbReference type="ARBA" id="ARBA00022692"/>
    </source>
</evidence>
<dbReference type="PROSITE" id="PS00307">
    <property type="entry name" value="LECTIN_LEGUME_BETA"/>
    <property type="match status" value="1"/>
</dbReference>
<evidence type="ECO:0000256" key="13">
    <source>
        <dbReference type="ARBA" id="ARBA00022840"/>
    </source>
</evidence>
<dbReference type="CDD" id="cd14066">
    <property type="entry name" value="STKc_IRAK"/>
    <property type="match status" value="1"/>
</dbReference>
<proteinExistence type="inferred from homology"/>
<evidence type="ECO:0000259" key="21">
    <source>
        <dbReference type="PROSITE" id="PS50011"/>
    </source>
</evidence>
<feature type="chain" id="PRO_5029858328" description="non-specific serine/threonine protein kinase" evidence="20">
    <location>
        <begin position="23"/>
        <end position="683"/>
    </location>
</feature>
<feature type="binding site" evidence="18">
    <location>
        <position position="378"/>
    </location>
    <ligand>
        <name>ATP</name>
        <dbReference type="ChEBI" id="CHEBI:30616"/>
    </ligand>
</feature>
<name>A0A7I8KNZ5_SPIIN</name>
<dbReference type="PANTHER" id="PTHR27007">
    <property type="match status" value="1"/>
</dbReference>
<keyword evidence="6" id="KW-0723">Serine/threonine-protein kinase</keyword>
<evidence type="ECO:0000256" key="9">
    <source>
        <dbReference type="ARBA" id="ARBA00022729"/>
    </source>
</evidence>
<keyword evidence="17" id="KW-0325">Glycoprotein</keyword>
<feature type="signal peptide" evidence="20">
    <location>
        <begin position="1"/>
        <end position="22"/>
    </location>
</feature>
<keyword evidence="11 18" id="KW-0547">Nucleotide-binding</keyword>
<dbReference type="SMART" id="SM00220">
    <property type="entry name" value="S_TKc"/>
    <property type="match status" value="1"/>
</dbReference>
<gene>
    <name evidence="22" type="ORF">SI8410_07010207</name>
</gene>
<evidence type="ECO:0000256" key="4">
    <source>
        <dbReference type="ARBA" id="ARBA00012513"/>
    </source>
</evidence>
<keyword evidence="7" id="KW-0808">Transferase</keyword>
<dbReference type="Pfam" id="PF00069">
    <property type="entry name" value="Pkinase"/>
    <property type="match status" value="1"/>
</dbReference>
<dbReference type="Proteomes" id="UP000663760">
    <property type="component" value="Chromosome 7"/>
</dbReference>
<evidence type="ECO:0000256" key="16">
    <source>
        <dbReference type="ARBA" id="ARBA00023170"/>
    </source>
</evidence>
<keyword evidence="23" id="KW-1185">Reference proteome</keyword>
<evidence type="ECO:0000313" key="22">
    <source>
        <dbReference type="EMBL" id="CAA7399537.1"/>
    </source>
</evidence>
<dbReference type="CDD" id="cd06899">
    <property type="entry name" value="lectin_legume_LecRK_Arcelin_ConA"/>
    <property type="match status" value="1"/>
</dbReference>
<dbReference type="Gene3D" id="1.10.510.10">
    <property type="entry name" value="Transferase(Phosphotransferase) domain 1"/>
    <property type="match status" value="1"/>
</dbReference>
<protein>
    <recommendedName>
        <fullName evidence="4">non-specific serine/threonine protein kinase</fullName>
        <ecNumber evidence="4">2.7.11.1</ecNumber>
    </recommendedName>
</protein>
<keyword evidence="14 19" id="KW-1133">Transmembrane helix</keyword>
<dbReference type="EC" id="2.7.11.1" evidence="4"/>
<dbReference type="InterPro" id="IPR008271">
    <property type="entry name" value="Ser/Thr_kinase_AS"/>
</dbReference>
<dbReference type="GO" id="GO:0005524">
    <property type="term" value="F:ATP binding"/>
    <property type="evidence" value="ECO:0007669"/>
    <property type="project" value="UniProtKB-UniRule"/>
</dbReference>
<comment type="subcellular location">
    <subcellularLocation>
        <location evidence="1">Cell membrane</location>
        <topology evidence="1">Single-pass type I membrane protein</topology>
    </subcellularLocation>
</comment>
<evidence type="ECO:0000256" key="2">
    <source>
        <dbReference type="ARBA" id="ARBA00008536"/>
    </source>
</evidence>
<keyword evidence="12" id="KW-0418">Kinase</keyword>
<dbReference type="Pfam" id="PF00139">
    <property type="entry name" value="Lectin_legB"/>
    <property type="match status" value="1"/>
</dbReference>
<dbReference type="InterPro" id="IPR013320">
    <property type="entry name" value="ConA-like_dom_sf"/>
</dbReference>
<evidence type="ECO:0000256" key="6">
    <source>
        <dbReference type="ARBA" id="ARBA00022527"/>
    </source>
</evidence>
<dbReference type="InterPro" id="IPR001220">
    <property type="entry name" value="Legume_lectin_dom"/>
</dbReference>
<dbReference type="InterPro" id="IPR050528">
    <property type="entry name" value="L-type_Lectin-RKs"/>
</dbReference>
<dbReference type="EMBL" id="LR746270">
    <property type="protein sequence ID" value="CAA7399537.1"/>
    <property type="molecule type" value="Genomic_DNA"/>
</dbReference>
<dbReference type="InterPro" id="IPR000719">
    <property type="entry name" value="Prot_kinase_dom"/>
</dbReference>
<dbReference type="GO" id="GO:0004674">
    <property type="term" value="F:protein serine/threonine kinase activity"/>
    <property type="evidence" value="ECO:0007669"/>
    <property type="project" value="UniProtKB-KW"/>
</dbReference>
<evidence type="ECO:0000256" key="17">
    <source>
        <dbReference type="ARBA" id="ARBA00023180"/>
    </source>
</evidence>
<keyword evidence="13 18" id="KW-0067">ATP-binding</keyword>
<dbReference type="FunFam" id="3.30.200.20:FF:000168">
    <property type="entry name" value="L-type lectin-domain containing receptor kinase IX.1"/>
    <property type="match status" value="1"/>
</dbReference>
<evidence type="ECO:0000256" key="11">
    <source>
        <dbReference type="ARBA" id="ARBA00022741"/>
    </source>
</evidence>
<keyword evidence="9 20" id="KW-0732">Signal</keyword>
<accession>A0A7I8KNZ5</accession>
<dbReference type="InterPro" id="IPR011009">
    <property type="entry name" value="Kinase-like_dom_sf"/>
</dbReference>
<keyword evidence="15 19" id="KW-0472">Membrane</keyword>
<evidence type="ECO:0000256" key="5">
    <source>
        <dbReference type="ARBA" id="ARBA00022475"/>
    </source>
</evidence>
<keyword evidence="8 19" id="KW-0812">Transmembrane</keyword>
<comment type="similarity">
    <text evidence="3">In the C-terminal section; belongs to the protein kinase superfamily. Ser/Thr protein kinase family.</text>
</comment>
<reference evidence="22" key="1">
    <citation type="submission" date="2020-02" db="EMBL/GenBank/DDBJ databases">
        <authorList>
            <person name="Scholz U."/>
            <person name="Mascher M."/>
            <person name="Fiebig A."/>
        </authorList>
    </citation>
    <scope>NUCLEOTIDE SEQUENCE</scope>
</reference>
<dbReference type="Gene3D" id="3.30.200.20">
    <property type="entry name" value="Phosphorylase Kinase, domain 1"/>
    <property type="match status" value="1"/>
</dbReference>
<keyword evidence="10" id="KW-0430">Lectin</keyword>
<evidence type="ECO:0000256" key="18">
    <source>
        <dbReference type="PROSITE-ProRule" id="PRU10141"/>
    </source>
</evidence>
<evidence type="ECO:0000256" key="20">
    <source>
        <dbReference type="SAM" id="SignalP"/>
    </source>
</evidence>
<dbReference type="GO" id="GO:0005886">
    <property type="term" value="C:plasma membrane"/>
    <property type="evidence" value="ECO:0007669"/>
    <property type="project" value="UniProtKB-SubCell"/>
</dbReference>
<dbReference type="GO" id="GO:0030246">
    <property type="term" value="F:carbohydrate binding"/>
    <property type="evidence" value="ECO:0007669"/>
    <property type="project" value="UniProtKB-KW"/>
</dbReference>
<organism evidence="22 23">
    <name type="scientific">Spirodela intermedia</name>
    <name type="common">Intermediate duckweed</name>
    <dbReference type="NCBI Taxonomy" id="51605"/>
    <lineage>
        <taxon>Eukaryota</taxon>
        <taxon>Viridiplantae</taxon>
        <taxon>Streptophyta</taxon>
        <taxon>Embryophyta</taxon>
        <taxon>Tracheophyta</taxon>
        <taxon>Spermatophyta</taxon>
        <taxon>Magnoliopsida</taxon>
        <taxon>Liliopsida</taxon>
        <taxon>Araceae</taxon>
        <taxon>Lemnoideae</taxon>
        <taxon>Spirodela</taxon>
    </lineage>
</organism>
<dbReference type="Gene3D" id="2.60.120.200">
    <property type="match status" value="1"/>
</dbReference>
<dbReference type="SUPFAM" id="SSF49899">
    <property type="entry name" value="Concanavalin A-like lectins/glucanases"/>
    <property type="match status" value="1"/>
</dbReference>
<dbReference type="AlphaFoldDB" id="A0A7I8KNZ5"/>
<evidence type="ECO:0000256" key="12">
    <source>
        <dbReference type="ARBA" id="ARBA00022777"/>
    </source>
</evidence>
<dbReference type="PROSITE" id="PS00107">
    <property type="entry name" value="PROTEIN_KINASE_ATP"/>
    <property type="match status" value="1"/>
</dbReference>
<evidence type="ECO:0000256" key="7">
    <source>
        <dbReference type="ARBA" id="ARBA00022679"/>
    </source>
</evidence>
<evidence type="ECO:0000313" key="23">
    <source>
        <dbReference type="Proteomes" id="UP000663760"/>
    </source>
</evidence>
<dbReference type="SUPFAM" id="SSF56112">
    <property type="entry name" value="Protein kinase-like (PK-like)"/>
    <property type="match status" value="1"/>
</dbReference>
<dbReference type="GO" id="GO:0002229">
    <property type="term" value="P:defense response to oomycetes"/>
    <property type="evidence" value="ECO:0007669"/>
    <property type="project" value="UniProtKB-ARBA"/>
</dbReference>
<evidence type="ECO:0000256" key="10">
    <source>
        <dbReference type="ARBA" id="ARBA00022734"/>
    </source>
</evidence>
<dbReference type="OrthoDB" id="2014828at2759"/>
<feature type="domain" description="Protein kinase" evidence="21">
    <location>
        <begin position="345"/>
        <end position="617"/>
    </location>
</feature>
<keyword evidence="16" id="KW-0675">Receptor</keyword>
<dbReference type="FunFam" id="1.10.510.10:FF:000240">
    <property type="entry name" value="Lectin-domain containing receptor kinase A4.3"/>
    <property type="match status" value="1"/>
</dbReference>